<evidence type="ECO:0000313" key="1">
    <source>
        <dbReference type="EMBL" id="ACL61251.1"/>
    </source>
</evidence>
<dbReference type="Proteomes" id="UP000008207">
    <property type="component" value="Chromosome"/>
</dbReference>
<dbReference type="HOGENOM" id="CLU_077648_0_0_5"/>
<dbReference type="CAZy" id="GH19">
    <property type="family name" value="Glycoside Hydrolase Family 19"/>
</dbReference>
<reference evidence="1 2" key="1">
    <citation type="submission" date="2009-01" db="EMBL/GenBank/DDBJ databases">
        <title>Complete sequence of chromosome of Methylobacterium nodulans ORS 2060.</title>
        <authorList>
            <consortium name="US DOE Joint Genome Institute"/>
            <person name="Lucas S."/>
            <person name="Copeland A."/>
            <person name="Lapidus A."/>
            <person name="Glavina del Rio T."/>
            <person name="Dalin E."/>
            <person name="Tice H."/>
            <person name="Bruce D."/>
            <person name="Goodwin L."/>
            <person name="Pitluck S."/>
            <person name="Sims D."/>
            <person name="Brettin T."/>
            <person name="Detter J.C."/>
            <person name="Han C."/>
            <person name="Larimer F."/>
            <person name="Land M."/>
            <person name="Hauser L."/>
            <person name="Kyrpides N."/>
            <person name="Ivanova N."/>
            <person name="Marx C.J."/>
            <person name="Richardson P."/>
        </authorList>
    </citation>
    <scope>NUCLEOTIDE SEQUENCE [LARGE SCALE GENOMIC DNA]</scope>
    <source>
        <strain evidence="2">LMG 21967 / CNCM I-2342 / ORS 2060</strain>
    </source>
</reference>
<dbReference type="OrthoDB" id="3078754at2"/>
<dbReference type="KEGG" id="mno:Mnod_6478"/>
<sequence length="311" mass="33166">MTAALDRRAFYDAVRQQPFGGSLTQSQVDGMNAMLDMAPPDLLLTALACCFATAFWETGGAMIPRTESLNYTSAARIKAVWPSRFPTEAAAAPYVRNPKALAIKVYGGRLGNAPAPSTDGWDFRGMGLVQSTGKDNAQRASVRLRRLGYLTPEQDLVSTPALMLDDRIAAAMLFIGLSEGWYTGKKLAHYFGPQREDPTNARAMVNPDANGLKVAGYYRSFKRALEAAGYRPGTTATSQIEPSLVVQPQVGAPLAPMAPIPPVPVNTAKPTLADIAPPLPPVVEEPPPAPGMVRTGGLGAWLKSLFGRKAA</sequence>
<dbReference type="Gene3D" id="1.10.530.10">
    <property type="match status" value="1"/>
</dbReference>
<dbReference type="STRING" id="460265.Mnod_6478"/>
<dbReference type="RefSeq" id="WP_015932825.1">
    <property type="nucleotide sequence ID" value="NC_011894.1"/>
</dbReference>
<gene>
    <name evidence="1" type="ordered locus">Mnod_6478</name>
</gene>
<keyword evidence="2" id="KW-1185">Reference proteome</keyword>
<evidence type="ECO:0000313" key="2">
    <source>
        <dbReference type="Proteomes" id="UP000008207"/>
    </source>
</evidence>
<dbReference type="SUPFAM" id="SSF53955">
    <property type="entry name" value="Lysozyme-like"/>
    <property type="match status" value="1"/>
</dbReference>
<accession>B8ID85</accession>
<organism evidence="1 2">
    <name type="scientific">Methylobacterium nodulans (strain LMG 21967 / CNCM I-2342 / ORS 2060)</name>
    <dbReference type="NCBI Taxonomy" id="460265"/>
    <lineage>
        <taxon>Bacteria</taxon>
        <taxon>Pseudomonadati</taxon>
        <taxon>Pseudomonadota</taxon>
        <taxon>Alphaproteobacteria</taxon>
        <taxon>Hyphomicrobiales</taxon>
        <taxon>Methylobacteriaceae</taxon>
        <taxon>Methylobacterium</taxon>
    </lineage>
</organism>
<proteinExistence type="predicted"/>
<dbReference type="eggNOG" id="COG3179">
    <property type="taxonomic scope" value="Bacteria"/>
</dbReference>
<dbReference type="AlphaFoldDB" id="B8ID85"/>
<name>B8ID85_METNO</name>
<protein>
    <submittedName>
        <fullName evidence="1">Uncharacterized protein</fullName>
    </submittedName>
</protein>
<dbReference type="EMBL" id="CP001349">
    <property type="protein sequence ID" value="ACL61251.1"/>
    <property type="molecule type" value="Genomic_DNA"/>
</dbReference>
<dbReference type="InterPro" id="IPR023346">
    <property type="entry name" value="Lysozyme-like_dom_sf"/>
</dbReference>